<dbReference type="GO" id="GO:0008380">
    <property type="term" value="P:RNA splicing"/>
    <property type="evidence" value="ECO:0007669"/>
    <property type="project" value="UniProtKB-KW"/>
</dbReference>
<dbReference type="GO" id="GO:0003723">
    <property type="term" value="F:RNA binding"/>
    <property type="evidence" value="ECO:0007669"/>
    <property type="project" value="TreeGrafter"/>
</dbReference>
<organism evidence="8">
    <name type="scientific">Gasterosteus aculeatus</name>
    <name type="common">Three-spined stickleback</name>
    <dbReference type="NCBI Taxonomy" id="69293"/>
    <lineage>
        <taxon>Eukaryota</taxon>
        <taxon>Metazoa</taxon>
        <taxon>Chordata</taxon>
        <taxon>Craniata</taxon>
        <taxon>Vertebrata</taxon>
        <taxon>Euteleostomi</taxon>
        <taxon>Actinopterygii</taxon>
        <taxon>Neopterygii</taxon>
        <taxon>Teleostei</taxon>
        <taxon>Neoteleostei</taxon>
        <taxon>Acanthomorphata</taxon>
        <taxon>Eupercaria</taxon>
        <taxon>Perciformes</taxon>
        <taxon>Cottioidei</taxon>
        <taxon>Gasterosteales</taxon>
        <taxon>Gasterosteidae</taxon>
        <taxon>Gasterosteus</taxon>
    </lineage>
</organism>
<dbReference type="PANTHER" id="PTHR23185:SF0">
    <property type="entry name" value="PROTEIN VIRILIZER HOMOLOG"/>
    <property type="match status" value="1"/>
</dbReference>
<evidence type="ECO:0000313" key="8">
    <source>
        <dbReference type="Ensembl" id="ENSGACP00000012082.1"/>
    </source>
</evidence>
<comment type="similarity">
    <text evidence="2">Belongs to the vir family.</text>
</comment>
<feature type="compositionally biased region" description="Basic and acidic residues" evidence="6">
    <location>
        <begin position="357"/>
        <end position="367"/>
    </location>
</feature>
<dbReference type="InterPro" id="IPR031801">
    <property type="entry name" value="VIR_N"/>
</dbReference>
<feature type="compositionally biased region" description="Pro residues" evidence="6">
    <location>
        <begin position="137"/>
        <end position="148"/>
    </location>
</feature>
<dbReference type="GO" id="GO:0036396">
    <property type="term" value="C:RNA N6-methyladenosine methyltransferase complex"/>
    <property type="evidence" value="ECO:0007669"/>
    <property type="project" value="TreeGrafter"/>
</dbReference>
<dbReference type="Ensembl" id="ENSGACT00000012106.1">
    <property type="protein sequence ID" value="ENSGACP00000012082.1"/>
    <property type="gene ID" value="ENSGACG00000009138.1"/>
</dbReference>
<dbReference type="InParanoid" id="G3P3A9"/>
<feature type="compositionally biased region" description="Pro residues" evidence="6">
    <location>
        <begin position="170"/>
        <end position="186"/>
    </location>
</feature>
<dbReference type="GO" id="GO:0005634">
    <property type="term" value="C:nucleus"/>
    <property type="evidence" value="ECO:0007669"/>
    <property type="project" value="UniProtKB-SubCell"/>
</dbReference>
<feature type="region of interest" description="Disordered" evidence="6">
    <location>
        <begin position="357"/>
        <end position="377"/>
    </location>
</feature>
<keyword evidence="3" id="KW-0507">mRNA processing</keyword>
<reference evidence="8" key="2">
    <citation type="submission" date="2024-04" db="UniProtKB">
        <authorList>
            <consortium name="Ensembl"/>
        </authorList>
    </citation>
    <scope>IDENTIFICATION</scope>
</reference>
<keyword evidence="4" id="KW-0508">mRNA splicing</keyword>
<dbReference type="OMA" id="YWLEPLP"/>
<keyword evidence="5" id="KW-0539">Nucleus</keyword>
<comment type="subcellular location">
    <subcellularLocation>
        <location evidence="1">Nucleus</location>
    </subcellularLocation>
</comment>
<feature type="compositionally biased region" description="Basic and acidic residues" evidence="6">
    <location>
        <begin position="156"/>
        <end position="165"/>
    </location>
</feature>
<sequence length="1826" mass="199506">MAGDTLTELLFIDTFKHQSAELTNVDVVRFPCGVLITEVRVIPPGIKAHSNLPDSRAFGETSPHAFQLELFFNNATKPNNPTFHRLGSLEYDENKSIVFRPSGKVNTDGLVLRGWYTSLTIAVYGTAERSHGHDQSSPPPPPPPPPQQPSGAKRLVKQEWEKDDQYNGSPPRPAPRGPRTPPGPPPPDDDDEEQVPVTVGVVKDEPSEGRDDYLEAVSPERSLPADETYSDAEPGPREASKVGELYRESRIVSNPKWIPGPELRVLSRGPQEKVPFKFIHTFISAGLPGDDGYEQISSDEDDLDNGSFKLPTFDMDYTPEDLASVPPVQYDPYERELRPLLYFIPPFKTRFDTQFEKASVEEPRDPGGTEAPAGGEEAEAVAQLKELLGSIGDDRDARWVTALEQAPALLVKGSAYLIKQGEGQMEEAVRVLVKWSLQALSMEIALTQPIALNLRQLKAGAKLASHLAECPQGLSVLLREGALGVLLELVQADHVSSTLKLNILRALGALTSTPAGAEAFLHTGESEKSGYQRLVQLFLREETVRVITAGNTILQKSHMYEILVDLQRAAEAWSEPQPVHAHSYYHTHQSAYRCQEEMEDADISMEEEPSLSSSPVSEAELDRLAGVLDELHHLLETAPYCMVQPPGKAFPTTARITGPQERDDPYPTLYRYMHACHFLESMAAVLSAAAAAGHLGVTQAIRELLRFLSLTQSGLLFLLAQPTPTNLLLRLLGSMAEAESEETTFTGGEGSVSGPGFGEEGFGVWLMQALHALQGVSELMSHVAAGGEGGAGLEEGDNAEVLGMLHALYLMTFTQTGRSAVAHVLSLDNNLSCLVTLLQHHSKDGHGEAKARKAVTYNYACMLVLLVVQSSNELRMMEHYAAPLLAIAKADDTNAKLQELSKWLEPLEKLRFEIGSIPTLIDYIKQNMENVLTAEGTGLVTSLRVLCLIACPPTAVEGQQRDLKWSLAGVQLFSGEGLDMCVRVLQKLCSLLLQPWRVHGHMGPTPQRCMILSICISTLRLLRTMLTELLRGGAFQFRDTRVASVLVTLHMIVCSIPASGRLEGEETRVQALIVDVLLTFTQGVNEEVTHTEETLASNTWSLMLKEVLGSLLKAPEGVFSGLTLLSELLPLPLPMQSTQVISVQDVAVALNTRKLWSMHIRAQWKVLSEALRCVCATSCPPLLAMLRRMCVQLADLSSPTALLIEKTVLELLLEELQPPEGKGVCWGQVLRLLSLMDALVSQKACKSAALHLLSGSVSGDEQVADLFPLLLSLLVPPAGHSLPQQQCSELVGTILQSLCDQDISLVVSPPGESCVSEAEQLANSLPVREMMPLVCNALLEVLGTSECSVPLLLTCIRTLTFLTEHDYGLYHLKVALKKYGTGLCSLLKRLVLAFNKDSVDLLSALLDFLRQILNTETMVRTCLRQQIFGVKLSYKCLSLNLWANEVQGSGDESVFSPPRLLTGSEIEQITKLCKDDDSLETMLETVIVLRQTLETATDTPAAVDTEPILPAPEALGTQFNHRTVFILSEALDEQLKTLWFSPFQTDDIEADLDMVKVDLVGLAQECCPELDLKAELERSFMSEPSSPGDNKAPKGFRLGKHKHETFITSSGKSDYIEPAKRAHIMAAPRGRGGRGGFGQNLCRPHDIFRQRKQNTSRPPSMHVDDFVAAEFKDITTPLGLLPPKRPPKSSPKPPTRGLFTGNRGRGTFHSQTRFFTPPQPKGNYTRRDGGRGSSWSGQVPAVTHRGTYSEPRGGQSNFTRGPLPSRQLPASAYRLAPRDRAPRGRGGAGLSWLSGGGGGRGSQGNKFSGGGGNGGGRGRHVRSFTR</sequence>
<dbReference type="Pfam" id="PF15912">
    <property type="entry name" value="VIR_N"/>
    <property type="match status" value="1"/>
</dbReference>
<protein>
    <submittedName>
        <fullName evidence="8">Vir like m6A methyltransferase associated</fullName>
    </submittedName>
</protein>
<accession>G3P3A9</accession>
<evidence type="ECO:0000256" key="6">
    <source>
        <dbReference type="SAM" id="MobiDB-lite"/>
    </source>
</evidence>
<feature type="region of interest" description="Disordered" evidence="6">
    <location>
        <begin position="127"/>
        <end position="241"/>
    </location>
</feature>
<dbReference type="InterPro" id="IPR016024">
    <property type="entry name" value="ARM-type_fold"/>
</dbReference>
<proteinExistence type="inferred from homology"/>
<dbReference type="SUPFAM" id="SSF48371">
    <property type="entry name" value="ARM repeat"/>
    <property type="match status" value="1"/>
</dbReference>
<feature type="region of interest" description="Disordered" evidence="6">
    <location>
        <begin position="1677"/>
        <end position="1826"/>
    </location>
</feature>
<name>G3P3A9_GASAC</name>
<dbReference type="STRING" id="69293.ENSGACP00000012082"/>
<evidence type="ECO:0000256" key="3">
    <source>
        <dbReference type="ARBA" id="ARBA00022664"/>
    </source>
</evidence>
<evidence type="ECO:0000256" key="4">
    <source>
        <dbReference type="ARBA" id="ARBA00023187"/>
    </source>
</evidence>
<dbReference type="PANTHER" id="PTHR23185">
    <property type="entry name" value="PROTEIN VIRILIZER HOMOLOG"/>
    <property type="match status" value="1"/>
</dbReference>
<dbReference type="eggNOG" id="KOG4822">
    <property type="taxonomic scope" value="Eukaryota"/>
</dbReference>
<reference evidence="8" key="1">
    <citation type="submission" date="2006-01" db="EMBL/GenBank/DDBJ databases">
        <authorList>
            <person name="Lindblad-Toh K."/>
            <person name="Mauceli E."/>
            <person name="Grabherr M."/>
            <person name="Chang J.L."/>
            <person name="Lander E.S."/>
        </authorList>
    </citation>
    <scope>NUCLEOTIDE SEQUENCE [LARGE SCALE GENOMIC DNA]</scope>
</reference>
<dbReference type="InterPro" id="IPR026736">
    <property type="entry name" value="Virilizer"/>
</dbReference>
<dbReference type="Bgee" id="ENSGACG00000009138">
    <property type="expression patterns" value="Expressed in liver and 13 other cell types or tissues"/>
</dbReference>
<evidence type="ECO:0000256" key="5">
    <source>
        <dbReference type="ARBA" id="ARBA00023242"/>
    </source>
</evidence>
<feature type="compositionally biased region" description="Basic residues" evidence="6">
    <location>
        <begin position="1817"/>
        <end position="1826"/>
    </location>
</feature>
<dbReference type="GO" id="GO:0006397">
    <property type="term" value="P:mRNA processing"/>
    <property type="evidence" value="ECO:0007669"/>
    <property type="project" value="UniProtKB-KW"/>
</dbReference>
<evidence type="ECO:0000256" key="2">
    <source>
        <dbReference type="ARBA" id="ARBA00008371"/>
    </source>
</evidence>
<evidence type="ECO:0000259" key="7">
    <source>
        <dbReference type="Pfam" id="PF15912"/>
    </source>
</evidence>
<feature type="compositionally biased region" description="Gly residues" evidence="6">
    <location>
        <begin position="1784"/>
        <end position="1816"/>
    </location>
</feature>
<feature type="domain" description="Virilizer N-terminal" evidence="7">
    <location>
        <begin position="7"/>
        <end position="240"/>
    </location>
</feature>
<evidence type="ECO:0000256" key="1">
    <source>
        <dbReference type="ARBA" id="ARBA00004123"/>
    </source>
</evidence>
<feature type="compositionally biased region" description="Basic and acidic residues" evidence="6">
    <location>
        <begin position="202"/>
        <end position="213"/>
    </location>
</feature>